<evidence type="ECO:0000256" key="6">
    <source>
        <dbReference type="ARBA" id="ARBA00022692"/>
    </source>
</evidence>
<dbReference type="GO" id="GO:0015031">
    <property type="term" value="P:protein transport"/>
    <property type="evidence" value="ECO:0007669"/>
    <property type="project" value="UniProtKB-KW"/>
</dbReference>
<evidence type="ECO:0000256" key="7">
    <source>
        <dbReference type="ARBA" id="ARBA00022927"/>
    </source>
</evidence>
<sequence>MRIVCIIITVMNQRILQYSALSSTVGLHALAFALMGGAVAMQAPITLPRVASMEMISLAAPSKAAAPAAPKQQPKPEKKPTPQVKPTPTPKPTPVKPKVMATPTPAAPSAKAISVPTAAPAAESKPSPAASSAEGGSSRGQSADAKPSITEPMYRGGYLNNPKPAYPALSIEEGETGTVQLRVHVSAQGQPLEVTLSNSSGFPRLDRAAVAAVKKWTFTPAKRGNEAIAYTFIVPVEFSLKSAKS</sequence>
<keyword evidence="3" id="KW-0813">Transport</keyword>
<dbReference type="EMBL" id="CP031968">
    <property type="protein sequence ID" value="AXT48905.1"/>
    <property type="molecule type" value="Genomic_DNA"/>
</dbReference>
<dbReference type="PROSITE" id="PS52015">
    <property type="entry name" value="TONB_CTD"/>
    <property type="match status" value="1"/>
</dbReference>
<evidence type="ECO:0000256" key="1">
    <source>
        <dbReference type="ARBA" id="ARBA00004383"/>
    </source>
</evidence>
<dbReference type="GO" id="GO:0098797">
    <property type="term" value="C:plasma membrane protein complex"/>
    <property type="evidence" value="ECO:0007669"/>
    <property type="project" value="TreeGrafter"/>
</dbReference>
<dbReference type="InterPro" id="IPR051045">
    <property type="entry name" value="TonB-dependent_transducer"/>
</dbReference>
<comment type="similarity">
    <text evidence="2">Belongs to the TonB family.</text>
</comment>
<feature type="domain" description="TonB C-terminal" evidence="11">
    <location>
        <begin position="151"/>
        <end position="245"/>
    </location>
</feature>
<dbReference type="NCBIfam" id="TIGR01352">
    <property type="entry name" value="tonB_Cterm"/>
    <property type="match status" value="1"/>
</dbReference>
<dbReference type="SUPFAM" id="SSF74653">
    <property type="entry name" value="TolA/TonB C-terminal domain"/>
    <property type="match status" value="1"/>
</dbReference>
<name>A0AAD0RUX2_9NEIS</name>
<evidence type="ECO:0000256" key="5">
    <source>
        <dbReference type="ARBA" id="ARBA00022519"/>
    </source>
</evidence>
<evidence type="ECO:0000256" key="4">
    <source>
        <dbReference type="ARBA" id="ARBA00022475"/>
    </source>
</evidence>
<evidence type="ECO:0000256" key="3">
    <source>
        <dbReference type="ARBA" id="ARBA00022448"/>
    </source>
</evidence>
<dbReference type="GO" id="GO:0031992">
    <property type="term" value="F:energy transducer activity"/>
    <property type="evidence" value="ECO:0007669"/>
    <property type="project" value="TreeGrafter"/>
</dbReference>
<dbReference type="Proteomes" id="UP000259465">
    <property type="component" value="Chromosome"/>
</dbReference>
<feature type="region of interest" description="Disordered" evidence="10">
    <location>
        <begin position="63"/>
        <end position="157"/>
    </location>
</feature>
<keyword evidence="13" id="KW-1185">Reference proteome</keyword>
<dbReference type="KEGG" id="crz:D1345_23270"/>
<proteinExistence type="inferred from homology"/>
<comment type="subcellular location">
    <subcellularLocation>
        <location evidence="1">Cell inner membrane</location>
        <topology evidence="1">Single-pass membrane protein</topology>
        <orientation evidence="1">Periplasmic side</orientation>
    </subcellularLocation>
</comment>
<gene>
    <name evidence="12" type="ORF">D1345_23270</name>
</gene>
<evidence type="ECO:0000313" key="12">
    <source>
        <dbReference type="EMBL" id="AXT48905.1"/>
    </source>
</evidence>
<dbReference type="PANTHER" id="PTHR33446:SF2">
    <property type="entry name" value="PROTEIN TONB"/>
    <property type="match status" value="1"/>
</dbReference>
<evidence type="ECO:0000256" key="8">
    <source>
        <dbReference type="ARBA" id="ARBA00022989"/>
    </source>
</evidence>
<dbReference type="InterPro" id="IPR006260">
    <property type="entry name" value="TonB/TolA_C"/>
</dbReference>
<evidence type="ECO:0000256" key="10">
    <source>
        <dbReference type="SAM" id="MobiDB-lite"/>
    </source>
</evidence>
<accession>A0AAD0RUX2</accession>
<feature type="compositionally biased region" description="Pro residues" evidence="10">
    <location>
        <begin position="83"/>
        <end position="95"/>
    </location>
</feature>
<dbReference type="Pfam" id="PF03544">
    <property type="entry name" value="TonB_C"/>
    <property type="match status" value="1"/>
</dbReference>
<evidence type="ECO:0000313" key="13">
    <source>
        <dbReference type="Proteomes" id="UP000259465"/>
    </source>
</evidence>
<dbReference type="GO" id="GO:0055085">
    <property type="term" value="P:transmembrane transport"/>
    <property type="evidence" value="ECO:0007669"/>
    <property type="project" value="InterPro"/>
</dbReference>
<keyword evidence="6" id="KW-0812">Transmembrane</keyword>
<feature type="compositionally biased region" description="Low complexity" evidence="10">
    <location>
        <begin position="118"/>
        <end position="143"/>
    </location>
</feature>
<dbReference type="Gene3D" id="3.30.1150.10">
    <property type="match status" value="1"/>
</dbReference>
<feature type="compositionally biased region" description="Low complexity" evidence="10">
    <location>
        <begin position="63"/>
        <end position="72"/>
    </location>
</feature>
<keyword evidence="4" id="KW-1003">Cell membrane</keyword>
<keyword evidence="7" id="KW-0653">Protein transport</keyword>
<organism evidence="12 13">
    <name type="scientific">Chromobacterium rhizoryzae</name>
    <dbReference type="NCBI Taxonomy" id="1778675"/>
    <lineage>
        <taxon>Bacteria</taxon>
        <taxon>Pseudomonadati</taxon>
        <taxon>Pseudomonadota</taxon>
        <taxon>Betaproteobacteria</taxon>
        <taxon>Neisseriales</taxon>
        <taxon>Chromobacteriaceae</taxon>
        <taxon>Chromobacterium</taxon>
    </lineage>
</organism>
<evidence type="ECO:0000259" key="11">
    <source>
        <dbReference type="PROSITE" id="PS52015"/>
    </source>
</evidence>
<dbReference type="PANTHER" id="PTHR33446">
    <property type="entry name" value="PROTEIN TONB-RELATED"/>
    <property type="match status" value="1"/>
</dbReference>
<reference evidence="12 13" key="1">
    <citation type="submission" date="2018-08" db="EMBL/GenBank/DDBJ databases">
        <title>Complete genome sequence of JP2-74.</title>
        <authorList>
            <person name="Wu L."/>
        </authorList>
    </citation>
    <scope>NUCLEOTIDE SEQUENCE [LARGE SCALE GENOMIC DNA]</scope>
    <source>
        <strain evidence="12 13">JP2-74</strain>
    </source>
</reference>
<dbReference type="AlphaFoldDB" id="A0AAD0RUX2"/>
<keyword evidence="9" id="KW-0472">Membrane</keyword>
<keyword evidence="8" id="KW-1133">Transmembrane helix</keyword>
<protein>
    <submittedName>
        <fullName evidence="12">Energy transducer TonB</fullName>
    </submittedName>
</protein>
<keyword evidence="5" id="KW-0997">Cell inner membrane</keyword>
<feature type="compositionally biased region" description="Low complexity" evidence="10">
    <location>
        <begin position="96"/>
        <end position="108"/>
    </location>
</feature>
<evidence type="ECO:0000256" key="9">
    <source>
        <dbReference type="ARBA" id="ARBA00023136"/>
    </source>
</evidence>
<dbReference type="InterPro" id="IPR037682">
    <property type="entry name" value="TonB_C"/>
</dbReference>
<evidence type="ECO:0000256" key="2">
    <source>
        <dbReference type="ARBA" id="ARBA00006555"/>
    </source>
</evidence>